<comment type="caution">
    <text evidence="2">The sequence shown here is derived from an EMBL/GenBank/DDBJ whole genome shotgun (WGS) entry which is preliminary data.</text>
</comment>
<evidence type="ECO:0000313" key="3">
    <source>
        <dbReference type="Proteomes" id="UP001143330"/>
    </source>
</evidence>
<evidence type="ECO:0000313" key="2">
    <source>
        <dbReference type="EMBL" id="GLK84434.1"/>
    </source>
</evidence>
<proteinExistence type="predicted"/>
<accession>A0A9W6JY32</accession>
<name>A0A9W6JY32_9HYPH</name>
<feature type="region of interest" description="Disordered" evidence="1">
    <location>
        <begin position="30"/>
        <end position="63"/>
    </location>
</feature>
<dbReference type="Proteomes" id="UP001143330">
    <property type="component" value="Unassembled WGS sequence"/>
</dbReference>
<organism evidence="2 3">
    <name type="scientific">Ancylobacter defluvii</name>
    <dbReference type="NCBI Taxonomy" id="1282440"/>
    <lineage>
        <taxon>Bacteria</taxon>
        <taxon>Pseudomonadati</taxon>
        <taxon>Pseudomonadota</taxon>
        <taxon>Alphaproteobacteria</taxon>
        <taxon>Hyphomicrobiales</taxon>
        <taxon>Xanthobacteraceae</taxon>
        <taxon>Ancylobacter</taxon>
    </lineage>
</organism>
<evidence type="ECO:0000256" key="1">
    <source>
        <dbReference type="SAM" id="MobiDB-lite"/>
    </source>
</evidence>
<dbReference type="EMBL" id="BSFM01000012">
    <property type="protein sequence ID" value="GLK84434.1"/>
    <property type="molecule type" value="Genomic_DNA"/>
</dbReference>
<sequence>MKSTEGEKQMNAQPNIDRIVDEAVALADLTGPQTGTAPTPRVPRFVAPADHPPVEFAGEDDDRGEVTPARARVLLGEFFNEFPKDLLAAMAIEQVVGKRSATINVMLGEWGEAYAKGLVSQPMSPAAFARFASDQYDCGFDDGATDRALTGRAS</sequence>
<reference evidence="2" key="1">
    <citation type="journal article" date="2014" name="Int. J. Syst. Evol. Microbiol.">
        <title>Complete genome sequence of Corynebacterium casei LMG S-19264T (=DSM 44701T), isolated from a smear-ripened cheese.</title>
        <authorList>
            <consortium name="US DOE Joint Genome Institute (JGI-PGF)"/>
            <person name="Walter F."/>
            <person name="Albersmeier A."/>
            <person name="Kalinowski J."/>
            <person name="Ruckert C."/>
        </authorList>
    </citation>
    <scope>NUCLEOTIDE SEQUENCE</scope>
    <source>
        <strain evidence="2">VKM B-2789</strain>
    </source>
</reference>
<protein>
    <submittedName>
        <fullName evidence="2">Uncharacterized protein</fullName>
    </submittedName>
</protein>
<dbReference type="AlphaFoldDB" id="A0A9W6JY32"/>
<gene>
    <name evidence="2" type="ORF">GCM10017653_25040</name>
</gene>
<keyword evidence="3" id="KW-1185">Reference proteome</keyword>
<reference evidence="2" key="2">
    <citation type="submission" date="2023-01" db="EMBL/GenBank/DDBJ databases">
        <authorList>
            <person name="Sun Q."/>
            <person name="Evtushenko L."/>
        </authorList>
    </citation>
    <scope>NUCLEOTIDE SEQUENCE</scope>
    <source>
        <strain evidence="2">VKM B-2789</strain>
    </source>
</reference>